<dbReference type="Pfam" id="PF00023">
    <property type="entry name" value="Ank"/>
    <property type="match status" value="1"/>
</dbReference>
<dbReference type="PROSITE" id="PS50297">
    <property type="entry name" value="ANK_REP_REGION"/>
    <property type="match status" value="3"/>
</dbReference>
<dbReference type="InterPro" id="IPR036770">
    <property type="entry name" value="Ankyrin_rpt-contain_sf"/>
</dbReference>
<dbReference type="InterPro" id="IPR002110">
    <property type="entry name" value="Ankyrin_rpt"/>
</dbReference>
<evidence type="ECO:0000313" key="3">
    <source>
        <dbReference type="EMBL" id="KAJ9701415.1"/>
    </source>
</evidence>
<keyword evidence="1" id="KW-0040">ANK repeat</keyword>
<evidence type="ECO:0000256" key="1">
    <source>
        <dbReference type="PROSITE-ProRule" id="PRU00023"/>
    </source>
</evidence>
<keyword evidence="4" id="KW-1185">Reference proteome</keyword>
<dbReference type="SUPFAM" id="SSF48403">
    <property type="entry name" value="Ankyrin repeat"/>
    <property type="match status" value="1"/>
</dbReference>
<feature type="repeat" description="ANK" evidence="1">
    <location>
        <begin position="275"/>
        <end position="307"/>
    </location>
</feature>
<dbReference type="PANTHER" id="PTHR24121:SF22">
    <property type="entry name" value="PROTEIN ACCELERATED CELL DEATH 6-LIKE"/>
    <property type="match status" value="1"/>
</dbReference>
<feature type="compositionally biased region" description="Polar residues" evidence="2">
    <location>
        <begin position="1"/>
        <end position="44"/>
    </location>
</feature>
<sequence>MSDSTTSKLNLSAESNQVAAEDGGQTQISNQAAAGDNGQTQISNHDGDADGSQTPITCMDAALYEAAAYGKIDVLKQMSEDHFVVQLTPNKNTVLHIGAQFGQLDCVQYILGLNSSSSLLLKPNLKGDTPLHLAATEGHLTVVKALIDAAKRLHQEIESGVGGDKAIMRMTNEEENTALHEAVRYHHSEVVKSLIEEDPEFIYGANITGHTLLYMAAERGFEDLVNLIIGTCTSPSHSGMMGRTALHAAVIRNDQEMTARLLEWKPDLTKEVDENGWSPLHCAAYLGYTAIVEQLLDKSPDKSVTYLGIKDSKKTALHIAADRDHQDIVKLLLSHSPDCCEQVDDKGNNVLHSAIMSKRRYYATLNILNAHSLLRVRRLMNEKDAKGDTPLHLLASYRLYDPFFSKDNRVDKMALNKDKLTAQDIFSRANIKAGDFIIVRILT</sequence>
<name>A0AA39A5L4_VITRO</name>
<dbReference type="PANTHER" id="PTHR24121">
    <property type="entry name" value="NO MECHANORECEPTOR POTENTIAL C, ISOFORM D-RELATED"/>
    <property type="match status" value="1"/>
</dbReference>
<feature type="region of interest" description="Disordered" evidence="2">
    <location>
        <begin position="1"/>
        <end position="51"/>
    </location>
</feature>
<comment type="caution">
    <text evidence="3">The sequence shown here is derived from an EMBL/GenBank/DDBJ whole genome shotgun (WGS) entry which is preliminary data.</text>
</comment>
<feature type="repeat" description="ANK" evidence="1">
    <location>
        <begin position="312"/>
        <end position="338"/>
    </location>
</feature>
<evidence type="ECO:0000256" key="2">
    <source>
        <dbReference type="SAM" id="MobiDB-lite"/>
    </source>
</evidence>
<dbReference type="Gene3D" id="1.25.40.20">
    <property type="entry name" value="Ankyrin repeat-containing domain"/>
    <property type="match status" value="1"/>
</dbReference>
<dbReference type="Proteomes" id="UP001168098">
    <property type="component" value="Unassembled WGS sequence"/>
</dbReference>
<accession>A0AA39A5L4</accession>
<reference evidence="3 4" key="1">
    <citation type="journal article" date="2023" name="BMC Biotechnol.">
        <title>Vitis rotundifolia cv Carlos genome sequencing.</title>
        <authorList>
            <person name="Huff M."/>
            <person name="Hulse-Kemp A."/>
            <person name="Scheffler B."/>
            <person name="Youngblood R."/>
            <person name="Simpson S."/>
            <person name="Babiker E."/>
            <person name="Staton M."/>
        </authorList>
    </citation>
    <scope>NUCLEOTIDE SEQUENCE [LARGE SCALE GENOMIC DNA]</scope>
    <source>
        <tissue evidence="3">Leaf</tissue>
    </source>
</reference>
<feature type="repeat" description="ANK" evidence="1">
    <location>
        <begin position="126"/>
        <end position="158"/>
    </location>
</feature>
<organism evidence="3 4">
    <name type="scientific">Vitis rotundifolia</name>
    <name type="common">Muscadine grape</name>
    <dbReference type="NCBI Taxonomy" id="103349"/>
    <lineage>
        <taxon>Eukaryota</taxon>
        <taxon>Viridiplantae</taxon>
        <taxon>Streptophyta</taxon>
        <taxon>Embryophyta</taxon>
        <taxon>Tracheophyta</taxon>
        <taxon>Spermatophyta</taxon>
        <taxon>Magnoliopsida</taxon>
        <taxon>eudicotyledons</taxon>
        <taxon>Gunneridae</taxon>
        <taxon>Pentapetalae</taxon>
        <taxon>rosids</taxon>
        <taxon>Vitales</taxon>
        <taxon>Vitaceae</taxon>
        <taxon>Viteae</taxon>
        <taxon>Vitis</taxon>
    </lineage>
</organism>
<dbReference type="SMART" id="SM00248">
    <property type="entry name" value="ANK"/>
    <property type="match status" value="10"/>
</dbReference>
<dbReference type="EMBL" id="JARBHA010000005">
    <property type="protein sequence ID" value="KAJ9701415.1"/>
    <property type="molecule type" value="Genomic_DNA"/>
</dbReference>
<evidence type="ECO:0000313" key="4">
    <source>
        <dbReference type="Proteomes" id="UP001168098"/>
    </source>
</evidence>
<dbReference type="PROSITE" id="PS50088">
    <property type="entry name" value="ANK_REPEAT"/>
    <property type="match status" value="3"/>
</dbReference>
<dbReference type="Pfam" id="PF12796">
    <property type="entry name" value="Ank_2"/>
    <property type="match status" value="3"/>
</dbReference>
<dbReference type="AlphaFoldDB" id="A0AA39A5L4"/>
<dbReference type="PRINTS" id="PR01415">
    <property type="entry name" value="ANKYRIN"/>
</dbReference>
<protein>
    <submittedName>
        <fullName evidence="3">Uncharacterized protein</fullName>
    </submittedName>
</protein>
<gene>
    <name evidence="3" type="ORF">PVL29_006668</name>
</gene>
<proteinExistence type="predicted"/>